<evidence type="ECO:0000256" key="2">
    <source>
        <dbReference type="ARBA" id="ARBA00012254"/>
    </source>
</evidence>
<dbReference type="InterPro" id="IPR036477">
    <property type="entry name" value="Formyl_transf_N_sf"/>
</dbReference>
<keyword evidence="4" id="KW-0658">Purine biosynthesis</keyword>
<evidence type="ECO:0000313" key="7">
    <source>
        <dbReference type="Proteomes" id="UP000178612"/>
    </source>
</evidence>
<dbReference type="PANTHER" id="PTHR43369">
    <property type="entry name" value="PHOSPHORIBOSYLGLYCINAMIDE FORMYLTRANSFERASE"/>
    <property type="match status" value="1"/>
</dbReference>
<dbReference type="GO" id="GO:0004644">
    <property type="term" value="F:phosphoribosylglycinamide formyltransferase activity"/>
    <property type="evidence" value="ECO:0007669"/>
    <property type="project" value="UniProtKB-EC"/>
</dbReference>
<dbReference type="AlphaFoldDB" id="A0A1G2T2X3"/>
<dbReference type="EMBL" id="MHVJ01000013">
    <property type="protein sequence ID" value="OHA91149.1"/>
    <property type="molecule type" value="Genomic_DNA"/>
</dbReference>
<evidence type="ECO:0000256" key="4">
    <source>
        <dbReference type="ARBA" id="ARBA00022755"/>
    </source>
</evidence>
<comment type="pathway">
    <text evidence="1">Purine metabolism; IMP biosynthesis via de novo pathway; N(2)-formyl-N(1)-(5-phospho-D-ribosyl)glycinamide from N(1)-(5-phospho-D-ribosyl)glycinamide (10-formyl THF route): step 1/1.</text>
</comment>
<dbReference type="InterPro" id="IPR002376">
    <property type="entry name" value="Formyl_transf_N"/>
</dbReference>
<dbReference type="CDD" id="cd08653">
    <property type="entry name" value="FMT_core_like_3"/>
    <property type="match status" value="1"/>
</dbReference>
<evidence type="ECO:0000256" key="3">
    <source>
        <dbReference type="ARBA" id="ARBA00022679"/>
    </source>
</evidence>
<feature type="domain" description="Formyl transferase N-terminal" evidence="5">
    <location>
        <begin position="113"/>
        <end position="226"/>
    </location>
</feature>
<comment type="caution">
    <text evidence="6">The sequence shown here is derived from an EMBL/GenBank/DDBJ whole genome shotgun (WGS) entry which is preliminary data.</text>
</comment>
<dbReference type="EC" id="2.1.2.2" evidence="2"/>
<reference evidence="6 7" key="1">
    <citation type="journal article" date="2016" name="Nat. Commun.">
        <title>Thousands of microbial genomes shed light on interconnected biogeochemical processes in an aquifer system.</title>
        <authorList>
            <person name="Anantharaman K."/>
            <person name="Brown C.T."/>
            <person name="Hug L.A."/>
            <person name="Sharon I."/>
            <person name="Castelle C.J."/>
            <person name="Probst A.J."/>
            <person name="Thomas B.C."/>
            <person name="Singh A."/>
            <person name="Wilkins M.J."/>
            <person name="Karaoz U."/>
            <person name="Brodie E.L."/>
            <person name="Williams K.H."/>
            <person name="Hubbard S.S."/>
            <person name="Banfield J.F."/>
        </authorList>
    </citation>
    <scope>NUCLEOTIDE SEQUENCE [LARGE SCALE GENOMIC DNA]</scope>
</reference>
<gene>
    <name evidence="6" type="ORF">A2758_01575</name>
</gene>
<sequence>MKIICLIRLKPTTTYFINKINSIYPISLAIVENPNLSISNPSMPIAKRMAERLGNRDWRGIINSLKSRFLFSLISLRKILKGNLLEKKYKKIFDADWKNVDPDIKLLWVKSINSDDVYELLRAEKPDIILDHGTSIVKDHIISTAPVALNVHWGLSPYYRGTHCTNWALFNRDPYNIGVTVHTLSKEVDGGGIVAQTRVIPEADDGVRSINAKLTKAGTAIIVEALSLMANGLALKTHPQDLSIGLLTRAKEYTKDIESEVKKIEKTGLASLLNDPGARERQSILENVESLPSLR</sequence>
<protein>
    <recommendedName>
        <fullName evidence="2">phosphoribosylglycinamide formyltransferase 1</fullName>
        <ecNumber evidence="2">2.1.2.2</ecNumber>
    </recommendedName>
</protein>
<accession>A0A1G2T2X3</accession>
<dbReference type="Proteomes" id="UP000178612">
    <property type="component" value="Unassembled WGS sequence"/>
</dbReference>
<dbReference type="Pfam" id="PF00551">
    <property type="entry name" value="Formyl_trans_N"/>
    <property type="match status" value="1"/>
</dbReference>
<evidence type="ECO:0000256" key="1">
    <source>
        <dbReference type="ARBA" id="ARBA00005054"/>
    </source>
</evidence>
<evidence type="ECO:0000313" key="6">
    <source>
        <dbReference type="EMBL" id="OHA91149.1"/>
    </source>
</evidence>
<dbReference type="GO" id="GO:0006189">
    <property type="term" value="P:'de novo' IMP biosynthetic process"/>
    <property type="evidence" value="ECO:0007669"/>
    <property type="project" value="TreeGrafter"/>
</dbReference>
<keyword evidence="3" id="KW-0808">Transferase</keyword>
<dbReference type="GO" id="GO:0005737">
    <property type="term" value="C:cytoplasm"/>
    <property type="evidence" value="ECO:0007669"/>
    <property type="project" value="TreeGrafter"/>
</dbReference>
<proteinExistence type="predicted"/>
<organism evidence="6 7">
    <name type="scientific">Candidatus Zambryskibacteria bacterium RIFCSPHIGHO2_01_FULL_49_18</name>
    <dbReference type="NCBI Taxonomy" id="1802740"/>
    <lineage>
        <taxon>Bacteria</taxon>
        <taxon>Candidatus Zambryskiibacteriota</taxon>
    </lineage>
</organism>
<evidence type="ECO:0000259" key="5">
    <source>
        <dbReference type="Pfam" id="PF00551"/>
    </source>
</evidence>
<name>A0A1G2T2X3_9BACT</name>
<dbReference type="Gene3D" id="3.40.50.170">
    <property type="entry name" value="Formyl transferase, N-terminal domain"/>
    <property type="match status" value="1"/>
</dbReference>
<dbReference type="PANTHER" id="PTHR43369:SF2">
    <property type="entry name" value="PHOSPHORIBOSYLGLYCINAMIDE FORMYLTRANSFERASE"/>
    <property type="match status" value="1"/>
</dbReference>
<dbReference type="SUPFAM" id="SSF53328">
    <property type="entry name" value="Formyltransferase"/>
    <property type="match status" value="1"/>
</dbReference>